<evidence type="ECO:0000313" key="1">
    <source>
        <dbReference type="EMBL" id="CAD8922217.1"/>
    </source>
</evidence>
<dbReference type="AlphaFoldDB" id="A0A7S1CMI6"/>
<sequence length="155" mass="16623">MSDAAPAELFEPEVMALFDKYKRPLYSLFTYYCAGGASLNLASFITMAQNFDISPTFLTKKELRAIHTDAARAHASAPGGRADAGAGGGEGLSYAAFVEALGRLALIALSKPAFQRLYPTPRSKVAVLLEMWGLADQRKLQEVQVRAGAPEGRVA</sequence>
<dbReference type="EMBL" id="HBFS01023096">
    <property type="protein sequence ID" value="CAD8922217.1"/>
    <property type="molecule type" value="Transcribed_RNA"/>
</dbReference>
<proteinExistence type="predicted"/>
<organism evidence="1">
    <name type="scientific">Bicosoecida sp. CB-2014</name>
    <dbReference type="NCBI Taxonomy" id="1486930"/>
    <lineage>
        <taxon>Eukaryota</taxon>
        <taxon>Sar</taxon>
        <taxon>Stramenopiles</taxon>
        <taxon>Bigyra</taxon>
        <taxon>Opalozoa</taxon>
        <taxon>Bicosoecida</taxon>
    </lineage>
</organism>
<reference evidence="1" key="1">
    <citation type="submission" date="2021-01" db="EMBL/GenBank/DDBJ databases">
        <authorList>
            <person name="Corre E."/>
            <person name="Pelletier E."/>
            <person name="Niang G."/>
            <person name="Scheremetjew M."/>
            <person name="Finn R."/>
            <person name="Kale V."/>
            <person name="Holt S."/>
            <person name="Cochrane G."/>
            <person name="Meng A."/>
            <person name="Brown T."/>
            <person name="Cohen L."/>
        </authorList>
    </citation>
    <scope>NUCLEOTIDE SEQUENCE</scope>
    <source>
        <strain evidence="1">Ms1</strain>
    </source>
</reference>
<accession>A0A7S1CMI6</accession>
<name>A0A7S1CMI6_9STRA</name>
<protein>
    <submittedName>
        <fullName evidence="1">Uncharacterized protein</fullName>
    </submittedName>
</protein>
<gene>
    <name evidence="1" type="ORF">BSP0115_LOCUS15480</name>
</gene>